<dbReference type="GO" id="GO:0003677">
    <property type="term" value="F:DNA binding"/>
    <property type="evidence" value="ECO:0007669"/>
    <property type="project" value="UniProtKB-UniRule"/>
</dbReference>
<accession>W0HQD2</accession>
<dbReference type="InterPro" id="IPR036271">
    <property type="entry name" value="Tet_transcr_reg_TetR-rel_C_sf"/>
</dbReference>
<dbReference type="OrthoDB" id="270177at2"/>
<keyword evidence="2 4" id="KW-0238">DNA-binding</keyword>
<protein>
    <submittedName>
        <fullName evidence="7">Putative transcriptional regulator</fullName>
    </submittedName>
</protein>
<proteinExistence type="predicted"/>
<evidence type="ECO:0000259" key="6">
    <source>
        <dbReference type="PROSITE" id="PS50977"/>
    </source>
</evidence>
<dbReference type="Gene3D" id="1.10.10.60">
    <property type="entry name" value="Homeodomain-like"/>
    <property type="match status" value="1"/>
</dbReference>
<evidence type="ECO:0000256" key="1">
    <source>
        <dbReference type="ARBA" id="ARBA00023015"/>
    </source>
</evidence>
<dbReference type="EMBL" id="CP006569">
    <property type="protein sequence ID" value="AHF76051.1"/>
    <property type="molecule type" value="Genomic_DNA"/>
</dbReference>
<evidence type="ECO:0000256" key="5">
    <source>
        <dbReference type="SAM" id="MobiDB-lite"/>
    </source>
</evidence>
<dbReference type="Proteomes" id="UP000019028">
    <property type="component" value="Chromosome"/>
</dbReference>
<dbReference type="InterPro" id="IPR011075">
    <property type="entry name" value="TetR_C"/>
</dbReference>
<feature type="DNA-binding region" description="H-T-H motif" evidence="4">
    <location>
        <begin position="59"/>
        <end position="78"/>
    </location>
</feature>
<dbReference type="PANTHER" id="PTHR47506">
    <property type="entry name" value="TRANSCRIPTIONAL REGULATORY PROTEIN"/>
    <property type="match status" value="1"/>
</dbReference>
<keyword evidence="3" id="KW-0804">Transcription</keyword>
<dbReference type="PATRIC" id="fig|1239307.3.peg.1048"/>
<dbReference type="SUPFAM" id="SSF48498">
    <property type="entry name" value="Tetracyclin repressor-like, C-terminal domain"/>
    <property type="match status" value="1"/>
</dbReference>
<dbReference type="PROSITE" id="PS01081">
    <property type="entry name" value="HTH_TETR_1"/>
    <property type="match status" value="1"/>
</dbReference>
<dbReference type="HOGENOM" id="CLU_069356_28_0_6"/>
<dbReference type="Pfam" id="PF16925">
    <property type="entry name" value="TetR_C_13"/>
    <property type="match status" value="1"/>
</dbReference>
<evidence type="ECO:0000313" key="7">
    <source>
        <dbReference type="EMBL" id="AHF76051.1"/>
    </source>
</evidence>
<dbReference type="InterPro" id="IPR023772">
    <property type="entry name" value="DNA-bd_HTH_TetR-type_CS"/>
</dbReference>
<evidence type="ECO:0000256" key="3">
    <source>
        <dbReference type="ARBA" id="ARBA00023163"/>
    </source>
</evidence>
<evidence type="ECO:0000256" key="2">
    <source>
        <dbReference type="ARBA" id="ARBA00023125"/>
    </source>
</evidence>
<name>W0HQD2_9GAMM</name>
<dbReference type="Gene3D" id="1.10.357.10">
    <property type="entry name" value="Tetracycline Repressor, domain 2"/>
    <property type="match status" value="1"/>
</dbReference>
<dbReference type="InterPro" id="IPR001647">
    <property type="entry name" value="HTH_TetR"/>
</dbReference>
<reference evidence="7 8" key="1">
    <citation type="journal article" date="2014" name="Genome Biol. Evol.">
        <title>Genome degeneration and adaptation in a nascent stage of symbiosis.</title>
        <authorList>
            <person name="Oakeson K.F."/>
            <person name="Gil R."/>
            <person name="Clayton A.L."/>
            <person name="Dunn D.M."/>
            <person name="von Niederhausern A.C."/>
            <person name="Hamil C."/>
            <person name="Aoyagi A."/>
            <person name="Duval B."/>
            <person name="Baca A."/>
            <person name="Silva F.J."/>
            <person name="Vallier A."/>
            <person name="Jackson D.G."/>
            <person name="Latorre A."/>
            <person name="Weiss R.B."/>
            <person name="Heddi A."/>
            <person name="Moya A."/>
            <person name="Dale C."/>
        </authorList>
    </citation>
    <scope>NUCLEOTIDE SEQUENCE [LARGE SCALE GENOMIC DNA]</scope>
    <source>
        <strain evidence="7 8">HS1</strain>
    </source>
</reference>
<feature type="region of interest" description="Disordered" evidence="5">
    <location>
        <begin position="1"/>
        <end position="35"/>
    </location>
</feature>
<dbReference type="InterPro" id="IPR009057">
    <property type="entry name" value="Homeodomain-like_sf"/>
</dbReference>
<dbReference type="Pfam" id="PF00440">
    <property type="entry name" value="TetR_N"/>
    <property type="match status" value="1"/>
</dbReference>
<dbReference type="PROSITE" id="PS50977">
    <property type="entry name" value="HTH_TETR_2"/>
    <property type="match status" value="1"/>
</dbReference>
<evidence type="ECO:0000256" key="4">
    <source>
        <dbReference type="PROSITE-ProRule" id="PRU00335"/>
    </source>
</evidence>
<keyword evidence="8" id="KW-1185">Reference proteome</keyword>
<dbReference type="SUPFAM" id="SSF46689">
    <property type="entry name" value="Homeodomain-like"/>
    <property type="match status" value="1"/>
</dbReference>
<dbReference type="KEGG" id="sod:Sant_0977"/>
<organism evidence="7 8">
    <name type="scientific">Sodalis praecaptivus</name>
    <dbReference type="NCBI Taxonomy" id="1239307"/>
    <lineage>
        <taxon>Bacteria</taxon>
        <taxon>Pseudomonadati</taxon>
        <taxon>Pseudomonadota</taxon>
        <taxon>Gammaproteobacteria</taxon>
        <taxon>Enterobacterales</taxon>
        <taxon>Bruguierivoracaceae</taxon>
        <taxon>Sodalis</taxon>
    </lineage>
</organism>
<dbReference type="AlphaFoldDB" id="W0HQD2"/>
<dbReference type="PANTHER" id="PTHR47506:SF10">
    <property type="entry name" value="TRANSCRIPTIONAL REGULATORY PROTEIN"/>
    <property type="match status" value="1"/>
</dbReference>
<dbReference type="RefSeq" id="WP_025421184.1">
    <property type="nucleotide sequence ID" value="NZ_CP006569.1"/>
</dbReference>
<sequence>MRKTPEYIGPAGTATTRPSTGIPRPPASDGRGRPRQFDTEQALDRAMQVFRAKGFHAASVADLAAGMGLTVGSIYKAFNDKQTLFLQVFDRYLCQRREHTRQALAQAVTGRDKVAVLLQDYAALSQGAEGIRGCLVAGSTAQLSALEDALARPVRQALDANQSRLAAFIRLGQEDGSVDPALNVEHSALLMLAVLQGMRVVGKAGRQHEEMTAVAALALRLLDPPMTAPPATAPCSK</sequence>
<feature type="domain" description="HTH tetR-type" evidence="6">
    <location>
        <begin position="36"/>
        <end position="96"/>
    </location>
</feature>
<evidence type="ECO:0000313" key="8">
    <source>
        <dbReference type="Proteomes" id="UP000019028"/>
    </source>
</evidence>
<keyword evidence="1" id="KW-0805">Transcription regulation</keyword>
<gene>
    <name evidence="7" type="ORF">Sant_0977</name>
</gene>